<name>A0A4C1ZG49_EUMVA</name>
<organism evidence="2 3">
    <name type="scientific">Eumeta variegata</name>
    <name type="common">Bagworm moth</name>
    <name type="synonym">Eumeta japonica</name>
    <dbReference type="NCBI Taxonomy" id="151549"/>
    <lineage>
        <taxon>Eukaryota</taxon>
        <taxon>Metazoa</taxon>
        <taxon>Ecdysozoa</taxon>
        <taxon>Arthropoda</taxon>
        <taxon>Hexapoda</taxon>
        <taxon>Insecta</taxon>
        <taxon>Pterygota</taxon>
        <taxon>Neoptera</taxon>
        <taxon>Endopterygota</taxon>
        <taxon>Lepidoptera</taxon>
        <taxon>Glossata</taxon>
        <taxon>Ditrysia</taxon>
        <taxon>Tineoidea</taxon>
        <taxon>Psychidae</taxon>
        <taxon>Oiketicinae</taxon>
        <taxon>Eumeta</taxon>
    </lineage>
</organism>
<dbReference type="AlphaFoldDB" id="A0A4C1ZG49"/>
<reference evidence="2 3" key="1">
    <citation type="journal article" date="2019" name="Commun. Biol.">
        <title>The bagworm genome reveals a unique fibroin gene that provides high tensile strength.</title>
        <authorList>
            <person name="Kono N."/>
            <person name="Nakamura H."/>
            <person name="Ohtoshi R."/>
            <person name="Tomita M."/>
            <person name="Numata K."/>
            <person name="Arakawa K."/>
        </authorList>
    </citation>
    <scope>NUCLEOTIDE SEQUENCE [LARGE SCALE GENOMIC DNA]</scope>
</reference>
<comment type="caution">
    <text evidence="2">The sequence shown here is derived from an EMBL/GenBank/DDBJ whole genome shotgun (WGS) entry which is preliminary data.</text>
</comment>
<evidence type="ECO:0000313" key="3">
    <source>
        <dbReference type="Proteomes" id="UP000299102"/>
    </source>
</evidence>
<dbReference type="Proteomes" id="UP000299102">
    <property type="component" value="Unassembled WGS sequence"/>
</dbReference>
<feature type="region of interest" description="Disordered" evidence="1">
    <location>
        <begin position="60"/>
        <end position="83"/>
    </location>
</feature>
<dbReference type="EMBL" id="BGZK01001816">
    <property type="protein sequence ID" value="GBP86780.1"/>
    <property type="molecule type" value="Genomic_DNA"/>
</dbReference>
<protein>
    <submittedName>
        <fullName evidence="2">Uncharacterized protein</fullName>
    </submittedName>
</protein>
<evidence type="ECO:0000256" key="1">
    <source>
        <dbReference type="SAM" id="MobiDB-lite"/>
    </source>
</evidence>
<keyword evidence="3" id="KW-1185">Reference proteome</keyword>
<proteinExistence type="predicted"/>
<accession>A0A4C1ZG49</accession>
<sequence>MSPSATRDPLRVTGLLGRNKLSNEEGIDEEIGVRTLTHWTERNSGATSCPYLRSFRPTRKNGVCGARRRPTSRAPPPAPARTTHECLIQSAGIPQRRGRNNFSRRNLKNFERIQHNFGVYGFA</sequence>
<gene>
    <name evidence="2" type="ORF">EVAR_59226_1</name>
</gene>
<evidence type="ECO:0000313" key="2">
    <source>
        <dbReference type="EMBL" id="GBP86780.1"/>
    </source>
</evidence>